<feature type="compositionally biased region" description="Low complexity" evidence="1">
    <location>
        <begin position="306"/>
        <end position="316"/>
    </location>
</feature>
<name>A0ABP9ZE35_9FUNG</name>
<feature type="compositionally biased region" description="Low complexity" evidence="1">
    <location>
        <begin position="203"/>
        <end position="219"/>
    </location>
</feature>
<feature type="compositionally biased region" description="Polar residues" evidence="1">
    <location>
        <begin position="222"/>
        <end position="242"/>
    </location>
</feature>
<evidence type="ECO:0000313" key="2">
    <source>
        <dbReference type="EMBL" id="GAA5817368.1"/>
    </source>
</evidence>
<comment type="caution">
    <text evidence="2">The sequence shown here is derived from an EMBL/GenBank/DDBJ whole genome shotgun (WGS) entry which is preliminary data.</text>
</comment>
<dbReference type="EMBL" id="BAABUK010000041">
    <property type="protein sequence ID" value="GAA5817368.1"/>
    <property type="molecule type" value="Genomic_DNA"/>
</dbReference>
<feature type="compositionally biased region" description="Polar residues" evidence="1">
    <location>
        <begin position="251"/>
        <end position="261"/>
    </location>
</feature>
<evidence type="ECO:0000313" key="3">
    <source>
        <dbReference type="Proteomes" id="UP001473302"/>
    </source>
</evidence>
<protein>
    <submittedName>
        <fullName evidence="2">Uncharacterized protein</fullName>
    </submittedName>
</protein>
<proteinExistence type="predicted"/>
<accession>A0ABP9ZE35</accession>
<feature type="compositionally biased region" description="Polar residues" evidence="1">
    <location>
        <begin position="376"/>
        <end position="389"/>
    </location>
</feature>
<organism evidence="2 3">
    <name type="scientific">Mucor flavus</name>
    <dbReference type="NCBI Taxonomy" id="439312"/>
    <lineage>
        <taxon>Eukaryota</taxon>
        <taxon>Fungi</taxon>
        <taxon>Fungi incertae sedis</taxon>
        <taxon>Mucoromycota</taxon>
        <taxon>Mucoromycotina</taxon>
        <taxon>Mucoromycetes</taxon>
        <taxon>Mucorales</taxon>
        <taxon>Mucorineae</taxon>
        <taxon>Mucoraceae</taxon>
        <taxon>Mucor</taxon>
    </lineage>
</organism>
<gene>
    <name evidence="2" type="ORF">MFLAVUS_010912</name>
</gene>
<feature type="region of interest" description="Disordered" evidence="1">
    <location>
        <begin position="154"/>
        <end position="400"/>
    </location>
</feature>
<feature type="compositionally biased region" description="Polar residues" evidence="1">
    <location>
        <begin position="283"/>
        <end position="300"/>
    </location>
</feature>
<keyword evidence="3" id="KW-1185">Reference proteome</keyword>
<dbReference type="Proteomes" id="UP001473302">
    <property type="component" value="Unassembled WGS sequence"/>
</dbReference>
<feature type="compositionally biased region" description="Low complexity" evidence="1">
    <location>
        <begin position="155"/>
        <end position="170"/>
    </location>
</feature>
<reference evidence="2 3" key="1">
    <citation type="submission" date="2024-04" db="EMBL/GenBank/DDBJ databases">
        <title>genome sequences of Mucor flavus KT1a and Helicostylum pulchrum KT1b strains isolated from the surface of a dry-aged beef.</title>
        <authorList>
            <person name="Toyotome T."/>
            <person name="Hosono M."/>
            <person name="Torimaru M."/>
            <person name="Fukuda K."/>
            <person name="Mikami N."/>
        </authorList>
    </citation>
    <scope>NUCLEOTIDE SEQUENCE [LARGE SCALE GENOMIC DNA]</scope>
    <source>
        <strain evidence="2 3">KT1a</strain>
    </source>
</reference>
<evidence type="ECO:0000256" key="1">
    <source>
        <dbReference type="SAM" id="MobiDB-lite"/>
    </source>
</evidence>
<sequence>MSQHDTFNNPNVHGWLMDVPGYKENYGNEARHLLDIHEGDETSVIKQRPCSLLSISSEDSINLEELISANYTADMDDETDLPDLSALDLDDSNEDFWKMDNFLTHLSMPTHPFSPPLSGKRSNRSKYQANEHDFITSLKLSSSYEEFDSPKMLQVPTSLPVSPKSLSSSPIDRQRMNRSGSMSSENSLNSSSTITHHRQIYPSASTSTSSVGSHSTTASYLPRTSSIEKSPRISTQTHTQTRYARPPPPTSLSETTNTRSQIGLARRATHIPAPASSSSSFSLTKKTISASPHRTQSTTLVHKKSNNSLSRSISRIGQPTTTRASHIPTAPRSTTSLGISSIFSPAQTASQSKDEGSSRPKTSMGSALKSPVIRRAQSTTLTPNSSKSTGLRIPTRKLYK</sequence>
<feature type="compositionally biased region" description="Polar residues" evidence="1">
    <location>
        <begin position="331"/>
        <end position="351"/>
    </location>
</feature>
<feature type="compositionally biased region" description="Low complexity" evidence="1">
    <location>
        <begin position="177"/>
        <end position="192"/>
    </location>
</feature>